<organism evidence="6">
    <name type="scientific">Naegleria gruberi</name>
    <name type="common">Amoeba</name>
    <dbReference type="NCBI Taxonomy" id="5762"/>
    <lineage>
        <taxon>Eukaryota</taxon>
        <taxon>Discoba</taxon>
        <taxon>Heterolobosea</taxon>
        <taxon>Tetramitia</taxon>
        <taxon>Eutetramitia</taxon>
        <taxon>Vahlkampfiidae</taxon>
        <taxon>Naegleria</taxon>
    </lineage>
</organism>
<dbReference type="VEuPathDB" id="AmoebaDB:NAEGRDRAFT_53417"/>
<keyword evidence="6" id="KW-1185">Reference proteome</keyword>
<dbReference type="RefSeq" id="XP_002670678.1">
    <property type="nucleotide sequence ID" value="XM_002670632.1"/>
</dbReference>
<dbReference type="PROSITE" id="PS01357">
    <property type="entry name" value="ZF_ZZ_1"/>
    <property type="match status" value="1"/>
</dbReference>
<dbReference type="OrthoDB" id="661148at2759"/>
<keyword evidence="3" id="KW-0862">Zinc</keyword>
<reference evidence="5 6" key="1">
    <citation type="journal article" date="2010" name="Cell">
        <title>The genome of Naegleria gruberi illuminates early eukaryotic versatility.</title>
        <authorList>
            <person name="Fritz-Laylin L.K."/>
            <person name="Prochnik S.E."/>
            <person name="Ginger M.L."/>
            <person name="Dacks J.B."/>
            <person name="Carpenter M.L."/>
            <person name="Field M.C."/>
            <person name="Kuo A."/>
            <person name="Paredez A."/>
            <person name="Chapman J."/>
            <person name="Pham J."/>
            <person name="Shu S."/>
            <person name="Neupane R."/>
            <person name="Cipriano M."/>
            <person name="Mancuso J."/>
            <person name="Tu H."/>
            <person name="Salamov A."/>
            <person name="Lindquist E."/>
            <person name="Shapiro H."/>
            <person name="Lucas S."/>
            <person name="Grigoriev I.V."/>
            <person name="Cande W.Z."/>
            <person name="Fulton C."/>
            <person name="Rokhsar D.S."/>
            <person name="Dawson S.C."/>
        </authorList>
    </citation>
    <scope>NUCLEOTIDE SEQUENCE [LARGE SCALE GENOMIC DNA]</scope>
    <source>
        <strain evidence="5 6">NEG-M</strain>
    </source>
</reference>
<dbReference type="SUPFAM" id="SSF57850">
    <property type="entry name" value="RING/U-box"/>
    <property type="match status" value="2"/>
</dbReference>
<dbReference type="Proteomes" id="UP000006671">
    <property type="component" value="Unassembled WGS sequence"/>
</dbReference>
<dbReference type="STRING" id="5762.D2VZ57"/>
<keyword evidence="2" id="KW-0863">Zinc-finger</keyword>
<evidence type="ECO:0000256" key="3">
    <source>
        <dbReference type="ARBA" id="ARBA00022833"/>
    </source>
</evidence>
<evidence type="ECO:0000313" key="5">
    <source>
        <dbReference type="EMBL" id="EFC37934.1"/>
    </source>
</evidence>
<sequence>MKDPKRRILQEFIKLFADEKLSSSSSSIHSSSCNDQNDHGRIILDDKIDNYYDGYRGVFMNILTYLDEFDLALSIQPTCKLFEKFSRSDDLWEKLMHYRYDSGCMIKFNTSTWEDFKKRLELSNNFKESFVDSWRTFYKMRFALFSSSKYVFHEPIPVEKRRKRFHNCENCKEGIDDDEPFIELTGLGKRKALHLGCVDKEDFRKRYPHVLTFITGNSGYKQDIIDTLYRSKMFGDVHGSSLSGKHSEDEDELEDEEELPEFSCDICEEPIHGIRYNCLDCDEYDLCGYCCEKVIMKQKGSTLKMCENADHPHDHTFQSVGEEEFGTYSCNKCMDKVRGFRYHKLDENDYDLCSLCFFATDEKDLFERIDLFGEKPVEELYTTFCEQLLLNELKTVMENISIVHAANTTKKELSSTLISILEERKEKNNRPSICNLVSNVERFCCKGEDGTVLPNSAPNSIVYSVELVDDVKPPKKKTKLA</sequence>
<evidence type="ECO:0000313" key="6">
    <source>
        <dbReference type="Proteomes" id="UP000006671"/>
    </source>
</evidence>
<evidence type="ECO:0000256" key="1">
    <source>
        <dbReference type="ARBA" id="ARBA00022723"/>
    </source>
</evidence>
<evidence type="ECO:0000259" key="4">
    <source>
        <dbReference type="PROSITE" id="PS01357"/>
    </source>
</evidence>
<dbReference type="GO" id="GO:0008270">
    <property type="term" value="F:zinc ion binding"/>
    <property type="evidence" value="ECO:0007669"/>
    <property type="project" value="UniProtKB-KW"/>
</dbReference>
<dbReference type="KEGG" id="ngr:NAEGRDRAFT_53417"/>
<dbReference type="GeneID" id="8863358"/>
<protein>
    <submittedName>
        <fullName evidence="5">Predicted protein</fullName>
    </submittedName>
</protein>
<dbReference type="AlphaFoldDB" id="D2VZ57"/>
<dbReference type="EMBL" id="GG738913">
    <property type="protein sequence ID" value="EFC37934.1"/>
    <property type="molecule type" value="Genomic_DNA"/>
</dbReference>
<dbReference type="Gene3D" id="3.30.60.90">
    <property type="match status" value="2"/>
</dbReference>
<dbReference type="SUPFAM" id="SSF81383">
    <property type="entry name" value="F-box domain"/>
    <property type="match status" value="1"/>
</dbReference>
<keyword evidence="1" id="KW-0479">Metal-binding</keyword>
<dbReference type="InterPro" id="IPR043145">
    <property type="entry name" value="Znf_ZZ_sf"/>
</dbReference>
<proteinExistence type="predicted"/>
<dbReference type="InParanoid" id="D2VZ57"/>
<accession>D2VZ57</accession>
<evidence type="ECO:0000256" key="2">
    <source>
        <dbReference type="ARBA" id="ARBA00022771"/>
    </source>
</evidence>
<dbReference type="Pfam" id="PF00569">
    <property type="entry name" value="ZZ"/>
    <property type="match status" value="2"/>
</dbReference>
<gene>
    <name evidence="5" type="ORF">NAEGRDRAFT_53417</name>
</gene>
<name>D2VZ57_NAEGR</name>
<dbReference type="SMART" id="SM00291">
    <property type="entry name" value="ZnF_ZZ"/>
    <property type="match status" value="2"/>
</dbReference>
<feature type="domain" description="ZZ-type" evidence="4">
    <location>
        <begin position="264"/>
        <end position="290"/>
    </location>
</feature>
<dbReference type="InterPro" id="IPR036047">
    <property type="entry name" value="F-box-like_dom_sf"/>
</dbReference>
<dbReference type="InterPro" id="IPR000433">
    <property type="entry name" value="Znf_ZZ"/>
</dbReference>